<keyword evidence="2" id="KW-0963">Cytoplasm</keyword>
<organism evidence="3 4">
    <name type="scientific">Rhizobium tropici</name>
    <dbReference type="NCBI Taxonomy" id="398"/>
    <lineage>
        <taxon>Bacteria</taxon>
        <taxon>Pseudomonadati</taxon>
        <taxon>Pseudomonadota</taxon>
        <taxon>Alphaproteobacteria</taxon>
        <taxon>Hyphomicrobiales</taxon>
        <taxon>Rhizobiaceae</taxon>
        <taxon>Rhizobium/Agrobacterium group</taxon>
        <taxon>Rhizobium</taxon>
    </lineage>
</organism>
<proteinExistence type="inferred from homology"/>
<dbReference type="EMBL" id="QMKK01000061">
    <property type="protein sequence ID" value="RAX37665.1"/>
    <property type="molecule type" value="Genomic_DNA"/>
</dbReference>
<evidence type="ECO:0000256" key="1">
    <source>
        <dbReference type="ARBA" id="ARBA00005686"/>
    </source>
</evidence>
<comment type="function">
    <text evidence="2">Involved in fatty acylation of protoxin at internal lysine residues, thereby converting it to the active toxin.</text>
</comment>
<dbReference type="Proteomes" id="UP000251205">
    <property type="component" value="Unassembled WGS sequence"/>
</dbReference>
<dbReference type="GO" id="GO:0031640">
    <property type="term" value="P:killing of cells of another organism"/>
    <property type="evidence" value="ECO:0007669"/>
    <property type="project" value="UniProtKB-KW"/>
</dbReference>
<dbReference type="InterPro" id="IPR003996">
    <property type="entry name" value="RTX_toxin-activating_protC_bac"/>
</dbReference>
<reference evidence="3 4" key="1">
    <citation type="submission" date="2018-06" db="EMBL/GenBank/DDBJ databases">
        <title>Whole Genome Sequence of an efficient microsymbiont, Rhizobium tropici.</title>
        <authorList>
            <person name="Srinivasan R."/>
            <person name="Singh H.V."/>
            <person name="Srivastava R."/>
            <person name="Kumari B."/>
            <person name="Radhakrishna A."/>
        </authorList>
    </citation>
    <scope>NUCLEOTIDE SEQUENCE [LARGE SCALE GENOMIC DNA]</scope>
    <source>
        <strain evidence="3 4">IGFRI Rhizo-19</strain>
    </source>
</reference>
<keyword evidence="2 3" id="KW-0808">Transferase</keyword>
<dbReference type="GO" id="GO:0005737">
    <property type="term" value="C:cytoplasm"/>
    <property type="evidence" value="ECO:0007669"/>
    <property type="project" value="UniProtKB-SubCell"/>
</dbReference>
<dbReference type="GO" id="GO:0009404">
    <property type="term" value="P:toxin metabolic process"/>
    <property type="evidence" value="ECO:0007669"/>
    <property type="project" value="UniProtKB-UniRule"/>
</dbReference>
<dbReference type="Pfam" id="PF02794">
    <property type="entry name" value="HlyC"/>
    <property type="match status" value="1"/>
</dbReference>
<dbReference type="GO" id="GO:0016746">
    <property type="term" value="F:acyltransferase activity"/>
    <property type="evidence" value="ECO:0007669"/>
    <property type="project" value="UniProtKB-UniRule"/>
</dbReference>
<evidence type="ECO:0000313" key="3">
    <source>
        <dbReference type="EMBL" id="RAX37665.1"/>
    </source>
</evidence>
<evidence type="ECO:0000313" key="4">
    <source>
        <dbReference type="Proteomes" id="UP000251205"/>
    </source>
</evidence>
<gene>
    <name evidence="3" type="ORF">DQ393_32515</name>
</gene>
<dbReference type="RefSeq" id="WP_112345925.1">
    <property type="nucleotide sequence ID" value="NZ_QMKK01000061.1"/>
</dbReference>
<sequence length="145" mass="16404">MDTTSAVRKLGAMDALGCMTFLALQSPLHRRWSIADMERNFVPALKAGQCKIYFHGPDNPKAFVTWALVDQETHLKLMSDGLTPHESKWASGNNLWFIDVVAPHGDAAMVIRDLRQNHFSGQNGYSIKRNPDGSINRVKKWRNIR</sequence>
<comment type="subcellular location">
    <subcellularLocation>
        <location evidence="2">Cytoplasm</location>
    </subcellularLocation>
</comment>
<keyword evidence="2" id="KW-0204">Cytolysis</keyword>
<evidence type="ECO:0000256" key="2">
    <source>
        <dbReference type="RuleBase" id="RU368102"/>
    </source>
</evidence>
<dbReference type="OrthoDB" id="5431564at2"/>
<comment type="caution">
    <text evidence="3">The sequence shown here is derived from an EMBL/GenBank/DDBJ whole genome shotgun (WGS) entry which is preliminary data.</text>
</comment>
<dbReference type="PRINTS" id="PR01489">
    <property type="entry name" value="RTXTOXINC"/>
</dbReference>
<comment type="similarity">
    <text evidence="1 2">Belongs to the RTX toxin acyltransferase family.</text>
</comment>
<protein>
    <recommendedName>
        <fullName evidence="2">RTX toxin-activating lysine-acyltransferase</fullName>
        <ecNumber evidence="2">2.3.1.-</ecNumber>
    </recommendedName>
</protein>
<keyword evidence="2 3" id="KW-0012">Acyltransferase</keyword>
<dbReference type="EC" id="2.3.1.-" evidence="2"/>
<dbReference type="AlphaFoldDB" id="A0A329Y9L8"/>
<name>A0A329Y9L8_RHITR</name>
<accession>A0A329Y9L8</accession>